<sequence length="228" mass="26303">MEAGGKDRSLMLAPVDACPNAMEMWKAIEWLKQENLQTYQHQPQNFIKHQEHESDNTIRTNRGTGYDTQTWQYNNQRTLHVAGARENIARECKKAKRPKDSAYHKEKMLLCKKEEAGIQLSVEQADWRDDSDDEPGDQELETRYVYMEKVFRTWMVFGGNTRDLGSFRKETDKTTTLHKEPCRNIHSEPGDGVATIKRRRHDIHGDGVKDLAMASGRGRLKADLEPST</sequence>
<comment type="caution">
    <text evidence="1">The sequence shown here is derived from an EMBL/GenBank/DDBJ whole genome shotgun (WGS) entry which is preliminary data.</text>
</comment>
<evidence type="ECO:0000313" key="1">
    <source>
        <dbReference type="EMBL" id="GEU70389.1"/>
    </source>
</evidence>
<gene>
    <name evidence="1" type="ORF">Tci_042367</name>
</gene>
<protein>
    <submittedName>
        <fullName evidence="1">Uncharacterized protein</fullName>
    </submittedName>
</protein>
<dbReference type="AlphaFoldDB" id="A0A6L2MAA0"/>
<reference evidence="1" key="1">
    <citation type="journal article" date="2019" name="Sci. Rep.">
        <title>Draft genome of Tanacetum cinerariifolium, the natural source of mosquito coil.</title>
        <authorList>
            <person name="Yamashiro T."/>
            <person name="Shiraishi A."/>
            <person name="Satake H."/>
            <person name="Nakayama K."/>
        </authorList>
    </citation>
    <scope>NUCLEOTIDE SEQUENCE</scope>
</reference>
<organism evidence="1">
    <name type="scientific">Tanacetum cinerariifolium</name>
    <name type="common">Dalmatian daisy</name>
    <name type="synonym">Chrysanthemum cinerariifolium</name>
    <dbReference type="NCBI Taxonomy" id="118510"/>
    <lineage>
        <taxon>Eukaryota</taxon>
        <taxon>Viridiplantae</taxon>
        <taxon>Streptophyta</taxon>
        <taxon>Embryophyta</taxon>
        <taxon>Tracheophyta</taxon>
        <taxon>Spermatophyta</taxon>
        <taxon>Magnoliopsida</taxon>
        <taxon>eudicotyledons</taxon>
        <taxon>Gunneridae</taxon>
        <taxon>Pentapetalae</taxon>
        <taxon>asterids</taxon>
        <taxon>campanulids</taxon>
        <taxon>Asterales</taxon>
        <taxon>Asteraceae</taxon>
        <taxon>Asteroideae</taxon>
        <taxon>Anthemideae</taxon>
        <taxon>Anthemidinae</taxon>
        <taxon>Tanacetum</taxon>
    </lineage>
</organism>
<name>A0A6L2MAA0_TANCI</name>
<dbReference type="EMBL" id="BKCJ010006102">
    <property type="protein sequence ID" value="GEU70389.1"/>
    <property type="molecule type" value="Genomic_DNA"/>
</dbReference>
<accession>A0A6L2MAA0</accession>
<proteinExistence type="predicted"/>